<reference evidence="2" key="1">
    <citation type="submission" date="2016-03" db="EMBL/GenBank/DDBJ databases">
        <authorList>
            <person name="Lee Y.-S."/>
            <person name="Choi Y.-L."/>
        </authorList>
    </citation>
    <scope>NUCLEOTIDE SEQUENCE [LARGE SCALE GENOMIC DNA]</scope>
    <source>
        <strain evidence="2">DAU221</strain>
    </source>
</reference>
<dbReference type="Proteomes" id="UP000076077">
    <property type="component" value="Chromosome"/>
</dbReference>
<dbReference type="GeneID" id="76607756"/>
<keyword evidence="1" id="KW-0808">Transferase</keyword>
<dbReference type="Gene3D" id="3.40.50.2000">
    <property type="entry name" value="Glycogen Phosphorylase B"/>
    <property type="match status" value="2"/>
</dbReference>
<dbReference type="OrthoDB" id="9801609at2"/>
<protein>
    <submittedName>
        <fullName evidence="1">Glycosyl transferase</fullName>
    </submittedName>
</protein>
<sequence length="447" mass="50035">MTALENCADGLPAADTRPLKICLLGYRSHPYCGGQGIYLHYLSKALVEAGHSVDVISGQPYPELDPRVKLIKMPGLNLFEVENPTRALRWRHLLSWTDFYEWWTKLSGGFAEPYTFGRRAAKYLRQHGHRYDIVHDNQSLCYGLLNIEKSGLPVVATIHHPITRDRQLALEAAPDWRYRLLVRRWHSFLNMQIKVARKLRNIVTVSQQSKRDIIDQFGVQPEQIRLIYNGIDTDVFKPQPQIQRRTQRIMTTASADQPLKGLRFLLQAVAQLRHSQPELELLVVGRLQKGGATEQLLHQLGLQDAVHFVSGISNQQMVDYYASASVVVCPSLYEGFGLPAGEAMACGVPVISSDGGALPEVVGDAGIIVPAGDSAALVRALKKLLSDDKLRAELGEKGRQRIEQQFSWRLAAAHLVNYYREILGQKKIKSLPLRERGAAGNSRVEAA</sequence>
<dbReference type="InterPro" id="IPR001296">
    <property type="entry name" value="Glyco_trans_1"/>
</dbReference>
<keyword evidence="2" id="KW-1185">Reference proteome</keyword>
<proteinExistence type="predicted"/>
<dbReference type="CDD" id="cd03801">
    <property type="entry name" value="GT4_PimA-like"/>
    <property type="match status" value="1"/>
</dbReference>
<dbReference type="RefSeq" id="WP_067152829.1">
    <property type="nucleotide sequence ID" value="NZ_CP014864.1"/>
</dbReference>
<dbReference type="PANTHER" id="PTHR46401">
    <property type="entry name" value="GLYCOSYLTRANSFERASE WBBK-RELATED"/>
    <property type="match status" value="1"/>
</dbReference>
<dbReference type="GO" id="GO:0016757">
    <property type="term" value="F:glycosyltransferase activity"/>
    <property type="evidence" value="ECO:0007669"/>
    <property type="project" value="InterPro"/>
</dbReference>
<dbReference type="AlphaFoldDB" id="A0A143HLH6"/>
<organism evidence="1 2">
    <name type="scientific">Microbulbifer thermotolerans</name>
    <dbReference type="NCBI Taxonomy" id="252514"/>
    <lineage>
        <taxon>Bacteria</taxon>
        <taxon>Pseudomonadati</taxon>
        <taxon>Pseudomonadota</taxon>
        <taxon>Gammaproteobacteria</taxon>
        <taxon>Cellvibrionales</taxon>
        <taxon>Microbulbiferaceae</taxon>
        <taxon>Microbulbifer</taxon>
    </lineage>
</organism>
<dbReference type="InterPro" id="IPR028098">
    <property type="entry name" value="Glyco_trans_4-like_N"/>
</dbReference>
<evidence type="ECO:0000313" key="1">
    <source>
        <dbReference type="EMBL" id="AMX02330.1"/>
    </source>
</evidence>
<dbReference type="Pfam" id="PF00534">
    <property type="entry name" value="Glycos_transf_1"/>
    <property type="match status" value="1"/>
</dbReference>
<dbReference type="Pfam" id="PF13439">
    <property type="entry name" value="Glyco_transf_4"/>
    <property type="match status" value="1"/>
</dbReference>
<dbReference type="KEGG" id="mthd:A3224_06800"/>
<dbReference type="PANTHER" id="PTHR46401:SF2">
    <property type="entry name" value="GLYCOSYLTRANSFERASE WBBK-RELATED"/>
    <property type="match status" value="1"/>
</dbReference>
<gene>
    <name evidence="1" type="ORF">A3224_06800</name>
</gene>
<accession>A0A143HLH6</accession>
<dbReference type="GO" id="GO:0009103">
    <property type="term" value="P:lipopolysaccharide biosynthetic process"/>
    <property type="evidence" value="ECO:0007669"/>
    <property type="project" value="TreeGrafter"/>
</dbReference>
<evidence type="ECO:0000313" key="2">
    <source>
        <dbReference type="Proteomes" id="UP000076077"/>
    </source>
</evidence>
<name>A0A143HLH6_MICTH</name>
<dbReference type="EMBL" id="CP014864">
    <property type="protein sequence ID" value="AMX02330.1"/>
    <property type="molecule type" value="Genomic_DNA"/>
</dbReference>
<dbReference type="STRING" id="252514.A3224_06800"/>
<dbReference type="SUPFAM" id="SSF53756">
    <property type="entry name" value="UDP-Glycosyltransferase/glycogen phosphorylase"/>
    <property type="match status" value="1"/>
</dbReference>